<dbReference type="Gene3D" id="3.40.50.10190">
    <property type="entry name" value="BRCT domain"/>
    <property type="match status" value="1"/>
</dbReference>
<evidence type="ECO:0000256" key="12">
    <source>
        <dbReference type="ARBA" id="ARBA00034005"/>
    </source>
</evidence>
<dbReference type="GO" id="GO:0003911">
    <property type="term" value="F:DNA ligase (NAD+) activity"/>
    <property type="evidence" value="ECO:0007669"/>
    <property type="project" value="UniProtKB-UniRule"/>
</dbReference>
<evidence type="ECO:0000256" key="3">
    <source>
        <dbReference type="ARBA" id="ARBA00013308"/>
    </source>
</evidence>
<dbReference type="FunFam" id="1.10.287.610:FF:000002">
    <property type="entry name" value="DNA ligase"/>
    <property type="match status" value="1"/>
</dbReference>
<comment type="function">
    <text evidence="1 14">DNA ligase that catalyzes the formation of phosphodiester linkages between 5'-phosphoryl and 3'-hydroxyl groups in double-stranded DNA using NAD as a coenzyme and as the energy source for the reaction. It is essential for DNA replication and repair of damaged DNA.</text>
</comment>
<keyword evidence="17" id="KW-1185">Reference proteome</keyword>
<evidence type="ECO:0000313" key="16">
    <source>
        <dbReference type="EMBL" id="EMS80093.1"/>
    </source>
</evidence>
<feature type="binding site" evidence="14">
    <location>
        <position position="291"/>
    </location>
    <ligand>
        <name>NAD(+)</name>
        <dbReference type="ChEBI" id="CHEBI:57540"/>
    </ligand>
</feature>
<dbReference type="SUPFAM" id="SSF52113">
    <property type="entry name" value="BRCT domain"/>
    <property type="match status" value="1"/>
</dbReference>
<keyword evidence="14" id="KW-0464">Manganese</keyword>
<dbReference type="Gene3D" id="3.30.470.30">
    <property type="entry name" value="DNA ligase/mRNA capping enzyme"/>
    <property type="match status" value="1"/>
</dbReference>
<reference evidence="16 17" key="1">
    <citation type="journal article" date="2013" name="Genome Announc.">
        <title>Draft Genome Sequence of Desulfotignum phosphitoxidans DSM 13687 Strain FiPS-3.</title>
        <authorList>
            <person name="Poehlein A."/>
            <person name="Daniel R."/>
            <person name="Simeonova D.D."/>
        </authorList>
    </citation>
    <scope>NUCLEOTIDE SEQUENCE [LARGE SCALE GENOMIC DNA]</scope>
    <source>
        <strain evidence="16 17">DSM 13687</strain>
    </source>
</reference>
<dbReference type="GO" id="GO:0006281">
    <property type="term" value="P:DNA repair"/>
    <property type="evidence" value="ECO:0007669"/>
    <property type="project" value="UniProtKB-KW"/>
</dbReference>
<dbReference type="RefSeq" id="WP_006965430.1">
    <property type="nucleotide sequence ID" value="NZ_APJX01000003.1"/>
</dbReference>
<organism evidence="16 17">
    <name type="scientific">Desulfotignum phosphitoxidans DSM 13687</name>
    <dbReference type="NCBI Taxonomy" id="1286635"/>
    <lineage>
        <taxon>Bacteria</taxon>
        <taxon>Pseudomonadati</taxon>
        <taxon>Thermodesulfobacteriota</taxon>
        <taxon>Desulfobacteria</taxon>
        <taxon>Desulfobacterales</taxon>
        <taxon>Desulfobacteraceae</taxon>
        <taxon>Desulfotignum</taxon>
    </lineage>
</organism>
<dbReference type="Gene3D" id="6.20.10.30">
    <property type="match status" value="1"/>
</dbReference>
<dbReference type="GO" id="GO:0005829">
    <property type="term" value="C:cytosol"/>
    <property type="evidence" value="ECO:0007669"/>
    <property type="project" value="TreeGrafter"/>
</dbReference>
<dbReference type="FunFam" id="2.40.50.140:FF:000012">
    <property type="entry name" value="DNA ligase"/>
    <property type="match status" value="1"/>
</dbReference>
<dbReference type="InterPro" id="IPR004150">
    <property type="entry name" value="NAD_DNA_ligase_OB"/>
</dbReference>
<feature type="binding site" evidence="14">
    <location>
        <position position="113"/>
    </location>
    <ligand>
        <name>NAD(+)</name>
        <dbReference type="ChEBI" id="CHEBI:57540"/>
    </ligand>
</feature>
<dbReference type="InterPro" id="IPR041663">
    <property type="entry name" value="DisA/LigA_HHH"/>
</dbReference>
<feature type="binding site" evidence="14">
    <location>
        <position position="315"/>
    </location>
    <ligand>
        <name>NAD(+)</name>
        <dbReference type="ChEBI" id="CHEBI:57540"/>
    </ligand>
</feature>
<evidence type="ECO:0000256" key="4">
    <source>
        <dbReference type="ARBA" id="ARBA00022598"/>
    </source>
</evidence>
<comment type="similarity">
    <text evidence="13 14">Belongs to the NAD-dependent DNA ligase family. LigA subfamily.</text>
</comment>
<dbReference type="EC" id="6.5.1.2" evidence="2 14"/>
<dbReference type="Pfam" id="PF00533">
    <property type="entry name" value="BRCT"/>
    <property type="match status" value="1"/>
</dbReference>
<evidence type="ECO:0000256" key="2">
    <source>
        <dbReference type="ARBA" id="ARBA00012722"/>
    </source>
</evidence>
<dbReference type="Pfam" id="PF14520">
    <property type="entry name" value="HHH_5"/>
    <property type="match status" value="1"/>
</dbReference>
<dbReference type="NCBIfam" id="TIGR00575">
    <property type="entry name" value="dnlj"/>
    <property type="match status" value="1"/>
</dbReference>
<dbReference type="PANTHER" id="PTHR23389:SF9">
    <property type="entry name" value="DNA LIGASE"/>
    <property type="match status" value="1"/>
</dbReference>
<evidence type="ECO:0000256" key="9">
    <source>
        <dbReference type="ARBA" id="ARBA00022842"/>
    </source>
</evidence>
<keyword evidence="8 14" id="KW-0862">Zinc</keyword>
<dbReference type="InterPro" id="IPR001679">
    <property type="entry name" value="DNA_ligase"/>
</dbReference>
<dbReference type="FunFam" id="1.10.150.20:FF:000007">
    <property type="entry name" value="DNA ligase"/>
    <property type="match status" value="1"/>
</dbReference>
<dbReference type="Pfam" id="PF03119">
    <property type="entry name" value="DNA_ligase_ZBD"/>
    <property type="match status" value="1"/>
</dbReference>
<dbReference type="Gene3D" id="1.10.150.20">
    <property type="entry name" value="5' to 3' exonuclease, C-terminal subdomain"/>
    <property type="match status" value="2"/>
</dbReference>
<dbReference type="SUPFAM" id="SSF50249">
    <property type="entry name" value="Nucleic acid-binding proteins"/>
    <property type="match status" value="1"/>
</dbReference>
<name>S0FYD2_9BACT</name>
<accession>S0FYD2</accession>
<keyword evidence="4 14" id="KW-0436">Ligase</keyword>
<dbReference type="PANTHER" id="PTHR23389">
    <property type="entry name" value="CHROMOSOME TRANSMISSION FIDELITY FACTOR 18"/>
    <property type="match status" value="1"/>
</dbReference>
<evidence type="ECO:0000256" key="10">
    <source>
        <dbReference type="ARBA" id="ARBA00023027"/>
    </source>
</evidence>
<dbReference type="InterPro" id="IPR012340">
    <property type="entry name" value="NA-bd_OB-fold"/>
</dbReference>
<dbReference type="FunFam" id="3.30.470.30:FF:000001">
    <property type="entry name" value="DNA ligase"/>
    <property type="match status" value="1"/>
</dbReference>
<comment type="catalytic activity">
    <reaction evidence="12 14">
        <text>NAD(+) + (deoxyribonucleotide)n-3'-hydroxyl + 5'-phospho-(deoxyribonucleotide)m = (deoxyribonucleotide)n+m + AMP + beta-nicotinamide D-nucleotide.</text>
        <dbReference type="EC" id="6.5.1.2"/>
    </reaction>
</comment>
<dbReference type="PIRSF" id="PIRSF001604">
    <property type="entry name" value="LigA"/>
    <property type="match status" value="1"/>
</dbReference>
<dbReference type="GO" id="GO:0046872">
    <property type="term" value="F:metal ion binding"/>
    <property type="evidence" value="ECO:0007669"/>
    <property type="project" value="UniProtKB-KW"/>
</dbReference>
<dbReference type="Pfam" id="PF12826">
    <property type="entry name" value="HHH_2"/>
    <property type="match status" value="1"/>
</dbReference>
<dbReference type="PROSITE" id="PS50172">
    <property type="entry name" value="BRCT"/>
    <property type="match status" value="1"/>
</dbReference>
<feature type="binding site" evidence="14">
    <location>
        <position position="427"/>
    </location>
    <ligand>
        <name>Zn(2+)</name>
        <dbReference type="ChEBI" id="CHEBI:29105"/>
    </ligand>
</feature>
<dbReference type="AlphaFoldDB" id="S0FYD2"/>
<dbReference type="Pfam" id="PF01653">
    <property type="entry name" value="DNA_ligase_aden"/>
    <property type="match status" value="1"/>
</dbReference>
<dbReference type="SUPFAM" id="SSF56091">
    <property type="entry name" value="DNA ligase/mRNA capping enzyme, catalytic domain"/>
    <property type="match status" value="1"/>
</dbReference>
<keyword evidence="9 14" id="KW-0460">Magnesium</keyword>
<evidence type="ECO:0000259" key="15">
    <source>
        <dbReference type="PROSITE" id="PS50172"/>
    </source>
</evidence>
<keyword evidence="5 14" id="KW-0235">DNA replication</keyword>
<evidence type="ECO:0000256" key="1">
    <source>
        <dbReference type="ARBA" id="ARBA00004067"/>
    </source>
</evidence>
<feature type="binding site" evidence="14">
    <location>
        <position position="412"/>
    </location>
    <ligand>
        <name>Zn(2+)</name>
        <dbReference type="ChEBI" id="CHEBI:29105"/>
    </ligand>
</feature>
<evidence type="ECO:0000256" key="7">
    <source>
        <dbReference type="ARBA" id="ARBA00022763"/>
    </source>
</evidence>
<feature type="domain" description="BRCT" evidence="15">
    <location>
        <begin position="593"/>
        <end position="671"/>
    </location>
</feature>
<feature type="binding site" evidence="14">
    <location>
        <begin position="33"/>
        <end position="37"/>
    </location>
    <ligand>
        <name>NAD(+)</name>
        <dbReference type="ChEBI" id="CHEBI:57540"/>
    </ligand>
</feature>
<keyword evidence="10 14" id="KW-0520">NAD</keyword>
<dbReference type="InterPro" id="IPR033136">
    <property type="entry name" value="DNA_ligase_CS"/>
</dbReference>
<dbReference type="InterPro" id="IPR013839">
    <property type="entry name" value="DNAligase_adenylation"/>
</dbReference>
<evidence type="ECO:0000313" key="17">
    <source>
        <dbReference type="Proteomes" id="UP000014216"/>
    </source>
</evidence>
<dbReference type="Proteomes" id="UP000014216">
    <property type="component" value="Unassembled WGS sequence"/>
</dbReference>
<dbReference type="InterPro" id="IPR010994">
    <property type="entry name" value="RuvA_2-like"/>
</dbReference>
<dbReference type="GO" id="GO:0006260">
    <property type="term" value="P:DNA replication"/>
    <property type="evidence" value="ECO:0007669"/>
    <property type="project" value="UniProtKB-KW"/>
</dbReference>
<evidence type="ECO:0000256" key="11">
    <source>
        <dbReference type="ARBA" id="ARBA00023204"/>
    </source>
</evidence>
<evidence type="ECO:0000256" key="6">
    <source>
        <dbReference type="ARBA" id="ARBA00022723"/>
    </source>
</evidence>
<feature type="binding site" evidence="14">
    <location>
        <begin position="82"/>
        <end position="83"/>
    </location>
    <ligand>
        <name>NAD(+)</name>
        <dbReference type="ChEBI" id="CHEBI:57540"/>
    </ligand>
</feature>
<comment type="caution">
    <text evidence="16">The sequence shown here is derived from an EMBL/GenBank/DDBJ whole genome shotgun (WGS) entry which is preliminary data.</text>
</comment>
<dbReference type="InterPro" id="IPR004149">
    <property type="entry name" value="Znf_DNAligase_C4"/>
</dbReference>
<dbReference type="PROSITE" id="PS01056">
    <property type="entry name" value="DNA_LIGASE_N2"/>
    <property type="match status" value="1"/>
</dbReference>
<feature type="binding site" evidence="14">
    <location>
        <position position="175"/>
    </location>
    <ligand>
        <name>NAD(+)</name>
        <dbReference type="ChEBI" id="CHEBI:57540"/>
    </ligand>
</feature>
<dbReference type="FunFam" id="1.10.150.20:FF:000006">
    <property type="entry name" value="DNA ligase"/>
    <property type="match status" value="1"/>
</dbReference>
<sequence>MDAHIKAQVRQLQKLLNDHNYYYHVLDDPKISDAEYDRLMQELIHLETAYPDLVTPDSPTRRIGGAPLPAFEHAEHTVPMLSLDNAFSHQDILDFHARIQKNTGETKIWYTAEPKLDGVAIELRYENGVLVQAVTRGDGFVGEVVTDNVRTIRSVPLGLRSDTRACPHLLEVRGEVFISRTGFDTLNRKRKSAGDPVFANPRNAAAGSLRQLDSAITASRPLDLFVYGRGQVAGLSFDSQSELLDALTDLGFPVNPLVKKKISIEQTLEFYKELIEIRPDLPYEIDGMVIKVDPIPMQQTLGEKIKSPRWAIAYKFAAVEKITRITDILVQVGRTGTLTPVAVLEPVQVGGVTVSRATLHNMDEIVKKDIRIKDTALVTRAGDVIPKVVKILTAERTGEEQIFHMPSHCPVCHSLVQRLEGEAAVKCINAACPAQRKERIRHFASKKGFDIEGLGKKLVEQLVDEGLLTSFADLFTLKKEQLIPLDRMAEKSAHNLITAIDKARQIPLHRFVFALGIDHTGEHAARVLARNFLTLEDLMAASREDLEGIHGLGAITADAIAGFFANSENRALISQLENNGVSIVNALAGPAEKKDHVFAGKTLVLTGTLTTMTRSEAKKRLLSLGAKVTGSVSKNTDYLVAGKEAGSKLARARDLEVPVLDEDRFLTLLGS</sequence>
<keyword evidence="11 14" id="KW-0234">DNA repair</keyword>
<dbReference type="SMART" id="SM00532">
    <property type="entry name" value="LIGANc"/>
    <property type="match status" value="1"/>
</dbReference>
<dbReference type="OrthoDB" id="9759736at2"/>
<dbReference type="InterPro" id="IPR001357">
    <property type="entry name" value="BRCT_dom"/>
</dbReference>
<gene>
    <name evidence="14 16" type="primary">ligA</name>
    <name evidence="16" type="ORF">Dpo_3c02360</name>
</gene>
<dbReference type="InterPro" id="IPR036420">
    <property type="entry name" value="BRCT_dom_sf"/>
</dbReference>
<evidence type="ECO:0000256" key="14">
    <source>
        <dbReference type="HAMAP-Rule" id="MF_01588"/>
    </source>
</evidence>
<dbReference type="Gene3D" id="1.10.287.610">
    <property type="entry name" value="Helix hairpin bin"/>
    <property type="match status" value="1"/>
</dbReference>
<protein>
    <recommendedName>
        <fullName evidence="3 14">DNA ligase</fullName>
        <ecNumber evidence="2 14">6.5.1.2</ecNumber>
    </recommendedName>
    <alternativeName>
        <fullName evidence="14">Polydeoxyribonucleotide synthase [NAD(+)]</fullName>
    </alternativeName>
</protein>
<feature type="binding site" evidence="14">
    <location>
        <position position="136"/>
    </location>
    <ligand>
        <name>NAD(+)</name>
        <dbReference type="ChEBI" id="CHEBI:57540"/>
    </ligand>
</feature>
<keyword evidence="7 14" id="KW-0227">DNA damage</keyword>
<dbReference type="InterPro" id="IPR013840">
    <property type="entry name" value="DNAligase_N"/>
</dbReference>
<dbReference type="Pfam" id="PF03120">
    <property type="entry name" value="OB_DNA_ligase"/>
    <property type="match status" value="1"/>
</dbReference>
<evidence type="ECO:0000256" key="8">
    <source>
        <dbReference type="ARBA" id="ARBA00022833"/>
    </source>
</evidence>
<dbReference type="HAMAP" id="MF_01588">
    <property type="entry name" value="DNA_ligase_A"/>
    <property type="match status" value="1"/>
</dbReference>
<dbReference type="SUPFAM" id="SSF47781">
    <property type="entry name" value="RuvA domain 2-like"/>
    <property type="match status" value="1"/>
</dbReference>
<comment type="cofactor">
    <cofactor evidence="14">
        <name>Mg(2+)</name>
        <dbReference type="ChEBI" id="CHEBI:18420"/>
    </cofactor>
    <cofactor evidence="14">
        <name>Mn(2+)</name>
        <dbReference type="ChEBI" id="CHEBI:29035"/>
    </cofactor>
</comment>
<evidence type="ECO:0000256" key="13">
    <source>
        <dbReference type="ARBA" id="ARBA00060881"/>
    </source>
</evidence>
<feature type="binding site" evidence="14">
    <location>
        <position position="432"/>
    </location>
    <ligand>
        <name>Zn(2+)</name>
        <dbReference type="ChEBI" id="CHEBI:29105"/>
    </ligand>
</feature>
<dbReference type="CDD" id="cd17748">
    <property type="entry name" value="BRCT_DNA_ligase_like"/>
    <property type="match status" value="1"/>
</dbReference>
<dbReference type="NCBIfam" id="NF005932">
    <property type="entry name" value="PRK07956.1"/>
    <property type="match status" value="1"/>
</dbReference>
<dbReference type="Gene3D" id="2.40.50.140">
    <property type="entry name" value="Nucleic acid-binding proteins"/>
    <property type="match status" value="1"/>
</dbReference>
<dbReference type="SMART" id="SM00292">
    <property type="entry name" value="BRCT"/>
    <property type="match status" value="1"/>
</dbReference>
<dbReference type="EMBL" id="APJX01000003">
    <property type="protein sequence ID" value="EMS80093.1"/>
    <property type="molecule type" value="Genomic_DNA"/>
</dbReference>
<dbReference type="PATRIC" id="fig|1286635.3.peg.1798"/>
<keyword evidence="6 14" id="KW-0479">Metal-binding</keyword>
<evidence type="ECO:0000256" key="5">
    <source>
        <dbReference type="ARBA" id="ARBA00022705"/>
    </source>
</evidence>
<proteinExistence type="inferred from homology"/>
<feature type="active site" description="N6-AMP-lysine intermediate" evidence="14">
    <location>
        <position position="115"/>
    </location>
</feature>
<feature type="binding site" evidence="14">
    <location>
        <position position="409"/>
    </location>
    <ligand>
        <name>Zn(2+)</name>
        <dbReference type="ChEBI" id="CHEBI:29105"/>
    </ligand>
</feature>
<dbReference type="CDD" id="cd00114">
    <property type="entry name" value="LIGANc"/>
    <property type="match status" value="1"/>
</dbReference>